<sequence length="112" mass="12342">MPKGFQTRSKDSFLRYTGIGSIPSSPMASPGFQPNNTNHRSFFDHKLGQIVGIVVMVVVVVVCAIFMAVKCIKMVKVIRHNRSMARVASEPLEPPQGEAMHQDMHTSSQSIS</sequence>
<keyword evidence="2" id="KW-0472">Membrane</keyword>
<evidence type="ECO:0000256" key="2">
    <source>
        <dbReference type="SAM" id="Phobius"/>
    </source>
</evidence>
<feature type="transmembrane region" description="Helical" evidence="2">
    <location>
        <begin position="47"/>
        <end position="69"/>
    </location>
</feature>
<dbReference type="EMBL" id="CM000847">
    <property type="protein sequence ID" value="KRH16260.1"/>
    <property type="molecule type" value="Genomic_DNA"/>
</dbReference>
<evidence type="ECO:0000313" key="3">
    <source>
        <dbReference type="EMBL" id="KRH16260.1"/>
    </source>
</evidence>
<reference evidence="3" key="3">
    <citation type="submission" date="2018-07" db="EMBL/GenBank/DDBJ databases">
        <title>WGS assembly of Glycine max.</title>
        <authorList>
            <person name="Schmutz J."/>
            <person name="Cannon S."/>
            <person name="Schlueter J."/>
            <person name="Ma J."/>
            <person name="Mitros T."/>
            <person name="Nelson W."/>
            <person name="Hyten D."/>
            <person name="Song Q."/>
            <person name="Thelen J."/>
            <person name="Cheng J."/>
            <person name="Xu D."/>
            <person name="Hellsten U."/>
            <person name="May G."/>
            <person name="Yu Y."/>
            <person name="Sakurai T."/>
            <person name="Umezawa T."/>
            <person name="Bhattacharyya M."/>
            <person name="Sandhu D."/>
            <person name="Valliyodan B."/>
            <person name="Lindquist E."/>
            <person name="Peto M."/>
            <person name="Grant D."/>
            <person name="Shu S."/>
            <person name="Goodstein D."/>
            <person name="Barry K."/>
            <person name="Futrell-Griggs M."/>
            <person name="Abernathy B."/>
            <person name="Du J."/>
            <person name="Tian Z."/>
            <person name="Zhu L."/>
            <person name="Gill N."/>
            <person name="Joshi T."/>
            <person name="Libault M."/>
            <person name="Sethuraman A."/>
            <person name="Zhang X."/>
            <person name="Shinozaki K."/>
            <person name="Nguyen H."/>
            <person name="Wing R."/>
            <person name="Cregan P."/>
            <person name="Specht J."/>
            <person name="Grimwood J."/>
            <person name="Rokhsar D."/>
            <person name="Stacey G."/>
            <person name="Shoemaker R."/>
            <person name="Jackson S."/>
        </authorList>
    </citation>
    <scope>NUCLEOTIDE SEQUENCE</scope>
    <source>
        <tissue evidence="3">Callus</tissue>
    </source>
</reference>
<protein>
    <submittedName>
        <fullName evidence="3 4">Uncharacterized protein</fullName>
    </submittedName>
</protein>
<gene>
    <name evidence="3" type="ORF">GLYMA_14G144000</name>
</gene>
<accession>A0A0R0GQF7</accession>
<evidence type="ECO:0000256" key="1">
    <source>
        <dbReference type="SAM" id="MobiDB-lite"/>
    </source>
</evidence>
<name>A0A0R0GQF7_SOYBN</name>
<reference evidence="4" key="2">
    <citation type="submission" date="2018-02" db="UniProtKB">
        <authorList>
            <consortium name="EnsemblPlants"/>
        </authorList>
    </citation>
    <scope>IDENTIFICATION</scope>
    <source>
        <strain evidence="4">Williams 82</strain>
    </source>
</reference>
<keyword evidence="5" id="KW-1185">Reference proteome</keyword>
<reference evidence="3 4" key="1">
    <citation type="journal article" date="2010" name="Nature">
        <title>Genome sequence of the palaeopolyploid soybean.</title>
        <authorList>
            <person name="Schmutz J."/>
            <person name="Cannon S.B."/>
            <person name="Schlueter J."/>
            <person name="Ma J."/>
            <person name="Mitros T."/>
            <person name="Nelson W."/>
            <person name="Hyten D.L."/>
            <person name="Song Q."/>
            <person name="Thelen J.J."/>
            <person name="Cheng J."/>
            <person name="Xu D."/>
            <person name="Hellsten U."/>
            <person name="May G.D."/>
            <person name="Yu Y."/>
            <person name="Sakurai T."/>
            <person name="Umezawa T."/>
            <person name="Bhattacharyya M.K."/>
            <person name="Sandhu D."/>
            <person name="Valliyodan B."/>
            <person name="Lindquist E."/>
            <person name="Peto M."/>
            <person name="Grant D."/>
            <person name="Shu S."/>
            <person name="Goodstein D."/>
            <person name="Barry K."/>
            <person name="Futrell-Griggs M."/>
            <person name="Abernathy B."/>
            <person name="Du J."/>
            <person name="Tian Z."/>
            <person name="Zhu L."/>
            <person name="Gill N."/>
            <person name="Joshi T."/>
            <person name="Libault M."/>
            <person name="Sethuraman A."/>
            <person name="Zhang X.-C."/>
            <person name="Shinozaki K."/>
            <person name="Nguyen H.T."/>
            <person name="Wing R.A."/>
            <person name="Cregan P."/>
            <person name="Specht J."/>
            <person name="Grimwood J."/>
            <person name="Rokhsar D."/>
            <person name="Stacey G."/>
            <person name="Shoemaker R.C."/>
            <person name="Jackson S.A."/>
        </authorList>
    </citation>
    <scope>NUCLEOTIDE SEQUENCE [LARGE SCALE GENOMIC DNA]</scope>
    <source>
        <strain evidence="4">cv. Williams 82</strain>
        <tissue evidence="3">Callus</tissue>
    </source>
</reference>
<organism evidence="3">
    <name type="scientific">Glycine max</name>
    <name type="common">Soybean</name>
    <name type="synonym">Glycine hispida</name>
    <dbReference type="NCBI Taxonomy" id="3847"/>
    <lineage>
        <taxon>Eukaryota</taxon>
        <taxon>Viridiplantae</taxon>
        <taxon>Streptophyta</taxon>
        <taxon>Embryophyta</taxon>
        <taxon>Tracheophyta</taxon>
        <taxon>Spermatophyta</taxon>
        <taxon>Magnoliopsida</taxon>
        <taxon>eudicotyledons</taxon>
        <taxon>Gunneridae</taxon>
        <taxon>Pentapetalae</taxon>
        <taxon>rosids</taxon>
        <taxon>fabids</taxon>
        <taxon>Fabales</taxon>
        <taxon>Fabaceae</taxon>
        <taxon>Papilionoideae</taxon>
        <taxon>50 kb inversion clade</taxon>
        <taxon>NPAAA clade</taxon>
        <taxon>indigoferoid/millettioid clade</taxon>
        <taxon>Phaseoleae</taxon>
        <taxon>Glycine</taxon>
        <taxon>Glycine subgen. Soja</taxon>
    </lineage>
</organism>
<evidence type="ECO:0000313" key="5">
    <source>
        <dbReference type="Proteomes" id="UP000008827"/>
    </source>
</evidence>
<dbReference type="Proteomes" id="UP000008827">
    <property type="component" value="Chromosome 14"/>
</dbReference>
<keyword evidence="2" id="KW-0812">Transmembrane</keyword>
<feature type="region of interest" description="Disordered" evidence="1">
    <location>
        <begin position="89"/>
        <end position="112"/>
    </location>
</feature>
<dbReference type="AlphaFoldDB" id="A0A0R0GQF7"/>
<proteinExistence type="predicted"/>
<evidence type="ECO:0000313" key="4">
    <source>
        <dbReference type="EnsemblPlants" id="KRH16260"/>
    </source>
</evidence>
<dbReference type="EnsemblPlants" id="KRH16260">
    <property type="protein sequence ID" value="KRH16260"/>
    <property type="gene ID" value="GLYMA_14G144000"/>
</dbReference>
<dbReference type="PaxDb" id="3847-GLYMA14G21736.1"/>
<keyword evidence="2" id="KW-1133">Transmembrane helix</keyword>
<dbReference type="Gramene" id="KRH16260">
    <property type="protein sequence ID" value="KRH16260"/>
    <property type="gene ID" value="GLYMA_14G144000"/>
</dbReference>
<dbReference type="InParanoid" id="A0A0R0GQF7"/>